<keyword evidence="3" id="KW-1185">Reference proteome</keyword>
<evidence type="ECO:0000313" key="3">
    <source>
        <dbReference type="Proteomes" id="UP001168990"/>
    </source>
</evidence>
<dbReference type="AlphaFoldDB" id="A0AA39FID4"/>
<dbReference type="Gene3D" id="1.10.20.140">
    <property type="match status" value="1"/>
</dbReference>
<dbReference type="Pfam" id="PF01715">
    <property type="entry name" value="IPPT"/>
    <property type="match status" value="2"/>
</dbReference>
<evidence type="ECO:0000256" key="1">
    <source>
        <dbReference type="SAM" id="MobiDB-lite"/>
    </source>
</evidence>
<gene>
    <name evidence="2" type="ORF">PV328_010629</name>
</gene>
<name>A0AA39FID4_9HYME</name>
<protein>
    <submittedName>
        <fullName evidence="2">Uncharacterized protein</fullName>
    </submittedName>
</protein>
<comment type="caution">
    <text evidence="2">The sequence shown here is derived from an EMBL/GenBank/DDBJ whole genome shotgun (WGS) entry which is preliminary data.</text>
</comment>
<feature type="compositionally biased region" description="Polar residues" evidence="1">
    <location>
        <begin position="83"/>
        <end position="95"/>
    </location>
</feature>
<reference evidence="2" key="1">
    <citation type="journal article" date="2023" name="bioRxiv">
        <title>Scaffold-level genome assemblies of two parasitoid biocontrol wasps reveal the parthenogenesis mechanism and an associated novel virus.</title>
        <authorList>
            <person name="Inwood S."/>
            <person name="Skelly J."/>
            <person name="Guhlin J."/>
            <person name="Harrop T."/>
            <person name="Goldson S."/>
            <person name="Dearden P."/>
        </authorList>
    </citation>
    <scope>NUCLEOTIDE SEQUENCE</scope>
    <source>
        <strain evidence="2">Irish</strain>
        <tissue evidence="2">Whole body</tissue>
    </source>
</reference>
<dbReference type="InterPro" id="IPR027417">
    <property type="entry name" value="P-loop_NTPase"/>
</dbReference>
<organism evidence="2 3">
    <name type="scientific">Microctonus aethiopoides</name>
    <dbReference type="NCBI Taxonomy" id="144406"/>
    <lineage>
        <taxon>Eukaryota</taxon>
        <taxon>Metazoa</taxon>
        <taxon>Ecdysozoa</taxon>
        <taxon>Arthropoda</taxon>
        <taxon>Hexapoda</taxon>
        <taxon>Insecta</taxon>
        <taxon>Pterygota</taxon>
        <taxon>Neoptera</taxon>
        <taxon>Endopterygota</taxon>
        <taxon>Hymenoptera</taxon>
        <taxon>Apocrita</taxon>
        <taxon>Ichneumonoidea</taxon>
        <taxon>Braconidae</taxon>
        <taxon>Euphorinae</taxon>
        <taxon>Microctonus</taxon>
    </lineage>
</organism>
<proteinExistence type="predicted"/>
<dbReference type="Gene3D" id="3.40.50.300">
    <property type="entry name" value="P-loop containing nucleotide triphosphate hydrolases"/>
    <property type="match status" value="1"/>
</dbReference>
<dbReference type="EMBL" id="JAQQBS010000004">
    <property type="protein sequence ID" value="KAK0170015.1"/>
    <property type="molecule type" value="Genomic_DNA"/>
</dbReference>
<sequence>MMDVIDPLINYCVLDYRKKALPIMNDLLARRKMPIIVGGTNYYIESLLWQILVEDPEESGNLMKGHFNQQLANSAIECEKTSENSGNIQEKITSTIDDDDDDDDESKLEDSDESFILAKKMKYGNSMESNEDLHSRLSQIDPEMARRLHPNNRRKIIRSLEVFENHGMTHSEILKEQRTAGGSGLGGPLRYPNSLILWLRCDQACITT</sequence>
<feature type="region of interest" description="Disordered" evidence="1">
    <location>
        <begin position="78"/>
        <end position="111"/>
    </location>
</feature>
<evidence type="ECO:0000313" key="2">
    <source>
        <dbReference type="EMBL" id="KAK0170015.1"/>
    </source>
</evidence>
<dbReference type="Proteomes" id="UP001168990">
    <property type="component" value="Unassembled WGS sequence"/>
</dbReference>
<reference evidence="2" key="2">
    <citation type="submission" date="2023-03" db="EMBL/GenBank/DDBJ databases">
        <authorList>
            <person name="Inwood S.N."/>
            <person name="Skelly J.G."/>
            <person name="Guhlin J."/>
            <person name="Harrop T.W.R."/>
            <person name="Goldson S.G."/>
            <person name="Dearden P.K."/>
        </authorList>
    </citation>
    <scope>NUCLEOTIDE SEQUENCE</scope>
    <source>
        <strain evidence="2">Irish</strain>
        <tissue evidence="2">Whole body</tissue>
    </source>
</reference>
<feature type="compositionally biased region" description="Acidic residues" evidence="1">
    <location>
        <begin position="96"/>
        <end position="111"/>
    </location>
</feature>
<accession>A0AA39FID4</accession>